<dbReference type="OrthoDB" id="1684751at2"/>
<evidence type="ECO:0008006" key="3">
    <source>
        <dbReference type="Google" id="ProtNLM"/>
    </source>
</evidence>
<name>A0A512NNV9_9HYPH</name>
<evidence type="ECO:0000313" key="2">
    <source>
        <dbReference type="Proteomes" id="UP000321058"/>
    </source>
</evidence>
<gene>
    <name evidence="1" type="ORF">RSO01_77900</name>
</gene>
<organism evidence="1 2">
    <name type="scientific">Reyranella soli</name>
    <dbReference type="NCBI Taxonomy" id="1230389"/>
    <lineage>
        <taxon>Bacteria</taxon>
        <taxon>Pseudomonadati</taxon>
        <taxon>Pseudomonadota</taxon>
        <taxon>Alphaproteobacteria</taxon>
        <taxon>Hyphomicrobiales</taxon>
        <taxon>Reyranellaceae</taxon>
        <taxon>Reyranella</taxon>
    </lineage>
</organism>
<dbReference type="Proteomes" id="UP000321058">
    <property type="component" value="Unassembled WGS sequence"/>
</dbReference>
<comment type="caution">
    <text evidence="1">The sequence shown here is derived from an EMBL/GenBank/DDBJ whole genome shotgun (WGS) entry which is preliminary data.</text>
</comment>
<reference evidence="1 2" key="1">
    <citation type="submission" date="2019-07" db="EMBL/GenBank/DDBJ databases">
        <title>Whole genome shotgun sequence of Reyranella soli NBRC 108950.</title>
        <authorList>
            <person name="Hosoyama A."/>
            <person name="Uohara A."/>
            <person name="Ohji S."/>
            <person name="Ichikawa N."/>
        </authorList>
    </citation>
    <scope>NUCLEOTIDE SEQUENCE [LARGE SCALE GENOMIC DNA]</scope>
    <source>
        <strain evidence="1 2">NBRC 108950</strain>
    </source>
</reference>
<dbReference type="RefSeq" id="WP_147155965.1">
    <property type="nucleotide sequence ID" value="NZ_BKAJ01000173.1"/>
</dbReference>
<sequence length="76" mass="8589">MAKHDDVPPERRARTMKDAARELATSLSTLVRARSHGLIKVVQFGRRPIIPASEFERLARDGLPENPPRRRSCGRS</sequence>
<accession>A0A512NNV9</accession>
<dbReference type="EMBL" id="BKAJ01000173">
    <property type="protein sequence ID" value="GEP60624.1"/>
    <property type="molecule type" value="Genomic_DNA"/>
</dbReference>
<keyword evidence="2" id="KW-1185">Reference proteome</keyword>
<proteinExistence type="predicted"/>
<dbReference type="AlphaFoldDB" id="A0A512NNV9"/>
<protein>
    <recommendedName>
        <fullName evidence="3">Helix-turn-helix domain-containing protein</fullName>
    </recommendedName>
</protein>
<evidence type="ECO:0000313" key="1">
    <source>
        <dbReference type="EMBL" id="GEP60624.1"/>
    </source>
</evidence>